<protein>
    <submittedName>
        <fullName evidence="1">Uncharacterized protein</fullName>
    </submittedName>
</protein>
<dbReference type="RefSeq" id="WP_238305808.1">
    <property type="nucleotide sequence ID" value="NZ_BPQM01000117.1"/>
</dbReference>
<comment type="caution">
    <text evidence="1">The sequence shown here is derived from an EMBL/GenBank/DDBJ whole genome shotgun (WGS) entry which is preliminary data.</text>
</comment>
<sequence>MPSRLISEAEFADHYAAAEFAVKSGLPCDTTVTVSWSLLGCRSDTEVQALFTKFLKCMRDWLAQRNLPVVYLYAHEVSARFGTHTHLAVYIPGGPWTPYDQRSEYRTWVRQWAKRYAKRQQQCRAPTAVEVKTRPQETVWLHWLAFSYQMKGYDKSVVVQSAPNAPNGRSVRLGDLIAYEWRDPGPVTLKFRCGHSDSLRPAQRALGCPFTPQHARDDTAWLEGFTVEKPYRQPLAKFGVATRRGLTPFRSSYEDGCRDIRGLYPPEFHRRITRLPPILPIAVPEAETDIDSLMRTLQI</sequence>
<evidence type="ECO:0000313" key="1">
    <source>
        <dbReference type="EMBL" id="GJD80892.1"/>
    </source>
</evidence>
<dbReference type="Proteomes" id="UP001055108">
    <property type="component" value="Unassembled WGS sequence"/>
</dbReference>
<name>A0AA37HRV8_9HYPH</name>
<accession>A0AA37HRV8</accession>
<evidence type="ECO:0000313" key="2">
    <source>
        <dbReference type="Proteomes" id="UP001055108"/>
    </source>
</evidence>
<proteinExistence type="predicted"/>
<dbReference type="EMBL" id="BPQM01000117">
    <property type="protein sequence ID" value="GJD80892.1"/>
    <property type="molecule type" value="Genomic_DNA"/>
</dbReference>
<organism evidence="1 2">
    <name type="scientific">Methylobacterium gregans</name>
    <dbReference type="NCBI Taxonomy" id="374424"/>
    <lineage>
        <taxon>Bacteria</taxon>
        <taxon>Pseudomonadati</taxon>
        <taxon>Pseudomonadota</taxon>
        <taxon>Alphaproteobacteria</taxon>
        <taxon>Hyphomicrobiales</taxon>
        <taxon>Methylobacteriaceae</taxon>
        <taxon>Methylobacterium</taxon>
    </lineage>
</organism>
<dbReference type="AlphaFoldDB" id="A0AA37HRV8"/>
<keyword evidence="2" id="KW-1185">Reference proteome</keyword>
<reference evidence="1" key="2">
    <citation type="submission" date="2021-08" db="EMBL/GenBank/DDBJ databases">
        <authorList>
            <person name="Tani A."/>
            <person name="Ola A."/>
            <person name="Ogura Y."/>
            <person name="Katsura K."/>
            <person name="Hayashi T."/>
        </authorList>
    </citation>
    <scope>NUCLEOTIDE SEQUENCE</scope>
    <source>
        <strain evidence="1">NBRC 103626</strain>
    </source>
</reference>
<reference evidence="1" key="1">
    <citation type="journal article" date="2016" name="Front. Microbiol.">
        <title>Genome Sequence of the Piezophilic, Mesophilic Sulfate-Reducing Bacterium Desulfovibrio indicus J2T.</title>
        <authorList>
            <person name="Cao J."/>
            <person name="Maignien L."/>
            <person name="Shao Z."/>
            <person name="Alain K."/>
            <person name="Jebbar M."/>
        </authorList>
    </citation>
    <scope>NUCLEOTIDE SEQUENCE</scope>
    <source>
        <strain evidence="1">NBRC 103626</strain>
    </source>
</reference>
<gene>
    <name evidence="1" type="ORF">NBEOAGPD_4135</name>
</gene>